<reference evidence="4" key="1">
    <citation type="submission" date="2018-05" db="EMBL/GenBank/DDBJ databases">
        <authorList>
            <person name="Lanie J.A."/>
            <person name="Ng W.-L."/>
            <person name="Kazmierczak K.M."/>
            <person name="Andrzejewski T.M."/>
            <person name="Davidsen T.M."/>
            <person name="Wayne K.J."/>
            <person name="Tettelin H."/>
            <person name="Glass J.I."/>
            <person name="Rusch D."/>
            <person name="Podicherti R."/>
            <person name="Tsui H.-C.T."/>
            <person name="Winkler M.E."/>
        </authorList>
    </citation>
    <scope>NUCLEOTIDE SEQUENCE</scope>
</reference>
<dbReference type="Pfam" id="PF01553">
    <property type="entry name" value="Acyltransferase"/>
    <property type="match status" value="1"/>
</dbReference>
<dbReference type="AlphaFoldDB" id="A0A382TCV1"/>
<dbReference type="SMART" id="SM00563">
    <property type="entry name" value="PlsC"/>
    <property type="match status" value="1"/>
</dbReference>
<protein>
    <recommendedName>
        <fullName evidence="3">Phospholipid/glycerol acyltransferase domain-containing protein</fullName>
    </recommendedName>
</protein>
<dbReference type="CDD" id="cd07989">
    <property type="entry name" value="LPLAT_AGPAT-like"/>
    <property type="match status" value="1"/>
</dbReference>
<dbReference type="GO" id="GO:0003841">
    <property type="term" value="F:1-acylglycerol-3-phosphate O-acyltransferase activity"/>
    <property type="evidence" value="ECO:0007669"/>
    <property type="project" value="TreeGrafter"/>
</dbReference>
<dbReference type="InterPro" id="IPR002123">
    <property type="entry name" value="Plipid/glycerol_acylTrfase"/>
</dbReference>
<dbReference type="GO" id="GO:0006654">
    <property type="term" value="P:phosphatidic acid biosynthetic process"/>
    <property type="evidence" value="ECO:0007669"/>
    <property type="project" value="TreeGrafter"/>
</dbReference>
<evidence type="ECO:0000256" key="1">
    <source>
        <dbReference type="ARBA" id="ARBA00022679"/>
    </source>
</evidence>
<keyword evidence="2" id="KW-0012">Acyltransferase</keyword>
<organism evidence="4">
    <name type="scientific">marine metagenome</name>
    <dbReference type="NCBI Taxonomy" id="408172"/>
    <lineage>
        <taxon>unclassified sequences</taxon>
        <taxon>metagenomes</taxon>
        <taxon>ecological metagenomes</taxon>
    </lineage>
</organism>
<sequence>MMALVFWATGLSVLAVGASVYIPLTLVLPPRWFDGLIRIVCRAILLSSGQWLRVEGPMPDPDNGPYIYIFNHGSLFDAFALMGVLPSPISAIGAQKQFNWPIWGTLLRRYEVIPIQRDERGAAIASMEAAEKVLAKGVSIIISPEGTRTLDGTLQSFKKGPFHVALNTRVKLLPVGLDGAYRAKPKHDWRIRPGVLTLRFGEPMGELDYREKTVEGLRDLARERVAALIQ</sequence>
<feature type="domain" description="Phospholipid/glycerol acyltransferase" evidence="3">
    <location>
        <begin position="66"/>
        <end position="180"/>
    </location>
</feature>
<gene>
    <name evidence="4" type="ORF">METZ01_LOCUS372813</name>
</gene>
<evidence type="ECO:0000256" key="2">
    <source>
        <dbReference type="ARBA" id="ARBA00023315"/>
    </source>
</evidence>
<dbReference type="PANTHER" id="PTHR10434">
    <property type="entry name" value="1-ACYL-SN-GLYCEROL-3-PHOSPHATE ACYLTRANSFERASE"/>
    <property type="match status" value="1"/>
</dbReference>
<name>A0A382TCV1_9ZZZZ</name>
<keyword evidence="1" id="KW-0808">Transferase</keyword>
<proteinExistence type="predicted"/>
<evidence type="ECO:0000259" key="3">
    <source>
        <dbReference type="SMART" id="SM00563"/>
    </source>
</evidence>
<dbReference type="SUPFAM" id="SSF69593">
    <property type="entry name" value="Glycerol-3-phosphate (1)-acyltransferase"/>
    <property type="match status" value="1"/>
</dbReference>
<evidence type="ECO:0000313" key="4">
    <source>
        <dbReference type="EMBL" id="SVD19959.1"/>
    </source>
</evidence>
<dbReference type="EMBL" id="UINC01135670">
    <property type="protein sequence ID" value="SVD19959.1"/>
    <property type="molecule type" value="Genomic_DNA"/>
</dbReference>
<accession>A0A382TCV1</accession>
<dbReference type="PANTHER" id="PTHR10434:SF11">
    <property type="entry name" value="1-ACYL-SN-GLYCEROL-3-PHOSPHATE ACYLTRANSFERASE"/>
    <property type="match status" value="1"/>
</dbReference>